<proteinExistence type="predicted"/>
<dbReference type="InterPro" id="IPR013786">
    <property type="entry name" value="AcylCoA_DH/ox_N"/>
</dbReference>
<dbReference type="Pfam" id="PF02771">
    <property type="entry name" value="Acyl-CoA_dh_N"/>
    <property type="match status" value="1"/>
</dbReference>
<dbReference type="EMBL" id="CP001287">
    <property type="protein sequence ID" value="ACK66992.1"/>
    <property type="molecule type" value="Genomic_DNA"/>
</dbReference>
<dbReference type="Gene3D" id="1.10.540.10">
    <property type="entry name" value="Acyl-CoA dehydrogenase/oxidase, N-terminal domain"/>
    <property type="match status" value="1"/>
</dbReference>
<protein>
    <submittedName>
        <fullName evidence="2">Acyl-CoA dehydrogenase domain protein</fullName>
    </submittedName>
</protein>
<dbReference type="GO" id="GO:0003995">
    <property type="term" value="F:acyl-CoA dehydrogenase activity"/>
    <property type="evidence" value="ECO:0007669"/>
    <property type="project" value="TreeGrafter"/>
</dbReference>
<organism evidence="2 3">
    <name type="scientific">Rippkaea orientalis (strain PCC 8801 / RF-1)</name>
    <name type="common">Cyanothece sp. (strain PCC 8801)</name>
    <dbReference type="NCBI Taxonomy" id="41431"/>
    <lineage>
        <taxon>Bacteria</taxon>
        <taxon>Bacillati</taxon>
        <taxon>Cyanobacteriota</taxon>
        <taxon>Cyanophyceae</taxon>
        <taxon>Oscillatoriophycideae</taxon>
        <taxon>Chroococcales</taxon>
        <taxon>Aphanothecaceae</taxon>
        <taxon>Rippkaea</taxon>
        <taxon>Rippkaea orientalis</taxon>
    </lineage>
</organism>
<keyword evidence="3" id="KW-1185">Reference proteome</keyword>
<feature type="domain" description="Acyl-CoA dehydrogenase/oxidase N-terminal" evidence="1">
    <location>
        <begin position="11"/>
        <end position="120"/>
    </location>
</feature>
<evidence type="ECO:0000313" key="3">
    <source>
        <dbReference type="Proteomes" id="UP000008204"/>
    </source>
</evidence>
<dbReference type="OrthoDB" id="5365325at2"/>
<dbReference type="STRING" id="41431.PCC8801_3005"/>
<dbReference type="InterPro" id="IPR037069">
    <property type="entry name" value="AcylCoA_DH/ox_N_sf"/>
</dbReference>
<gene>
    <name evidence="2" type="ordered locus">PCC8801_3005</name>
</gene>
<dbReference type="KEGG" id="cyp:PCC8801_3005"/>
<accession>B7JWE7</accession>
<dbReference type="InterPro" id="IPR009100">
    <property type="entry name" value="AcylCoA_DH/oxidase_NM_dom_sf"/>
</dbReference>
<evidence type="ECO:0000313" key="2">
    <source>
        <dbReference type="EMBL" id="ACK66992.1"/>
    </source>
</evidence>
<dbReference type="PANTHER" id="PTHR43884">
    <property type="entry name" value="ACYL-COA DEHYDROGENASE"/>
    <property type="match status" value="1"/>
</dbReference>
<dbReference type="AlphaFoldDB" id="B7JWE7"/>
<dbReference type="SUPFAM" id="SSF56645">
    <property type="entry name" value="Acyl-CoA dehydrogenase NM domain-like"/>
    <property type="match status" value="1"/>
</dbReference>
<reference evidence="3" key="1">
    <citation type="journal article" date="2011" name="MBio">
        <title>Novel metabolic attributes of the genus Cyanothece, comprising a group of unicellular nitrogen-fixing Cyanobacteria.</title>
        <authorList>
            <person name="Bandyopadhyay A."/>
            <person name="Elvitigala T."/>
            <person name="Welsh E."/>
            <person name="Stockel J."/>
            <person name="Liberton M."/>
            <person name="Min H."/>
            <person name="Sherman L.A."/>
            <person name="Pakrasi H.B."/>
        </authorList>
    </citation>
    <scope>NUCLEOTIDE SEQUENCE [LARGE SCALE GENOMIC DNA]</scope>
    <source>
        <strain evidence="3">PCC 8801</strain>
    </source>
</reference>
<sequence length="364" mass="40030">MQTKIAPQNNTEESLLSSAQTYFIQQVAPQAALLDQDTEALKQSFKKMGDHGLLGLNIPQQWGGKGASELTYRRFQILIARYSGALAFLQTQHQGAIAKLIVSPNTPLKQTYLPLMATGEMLVGVGFSQLRRQGKPLMQATPVTGGYLLTGEVPWITGWNIFEEFIIGATLPTSEALYGIIPFREEPGLHFSQPMELAVMGVTNTVKATLTDWFLPCDRLVSLHPPGTVQESDRKNVLHHGFFALGCAQAGLDILEQACQQKSLPFLQPALDSLHNELMQCTQGMLASLSPDRVLYEKRLQLRGWAINLASRCSQGAVIASSGGANFLSHPAQRVYREALVFTVLGQTSEVMEETLKQLVSEEF</sequence>
<dbReference type="GO" id="GO:0050660">
    <property type="term" value="F:flavin adenine dinucleotide binding"/>
    <property type="evidence" value="ECO:0007669"/>
    <property type="project" value="InterPro"/>
</dbReference>
<dbReference type="Proteomes" id="UP000008204">
    <property type="component" value="Chromosome"/>
</dbReference>
<name>B7JWE7_RIPO1</name>
<dbReference type="RefSeq" id="WP_012596254.1">
    <property type="nucleotide sequence ID" value="NC_011726.1"/>
</dbReference>
<dbReference type="eggNOG" id="COG1960">
    <property type="taxonomic scope" value="Bacteria"/>
</dbReference>
<dbReference type="PANTHER" id="PTHR43884:SF12">
    <property type="entry name" value="ISOVALERYL-COA DEHYDROGENASE, MITOCHONDRIAL-RELATED"/>
    <property type="match status" value="1"/>
</dbReference>
<evidence type="ECO:0000259" key="1">
    <source>
        <dbReference type="Pfam" id="PF02771"/>
    </source>
</evidence>
<dbReference type="HOGENOM" id="CLU_045511_1_0_3"/>